<organism evidence="2 3">
    <name type="scientific">Morchella conica CCBAS932</name>
    <dbReference type="NCBI Taxonomy" id="1392247"/>
    <lineage>
        <taxon>Eukaryota</taxon>
        <taxon>Fungi</taxon>
        <taxon>Dikarya</taxon>
        <taxon>Ascomycota</taxon>
        <taxon>Pezizomycotina</taxon>
        <taxon>Pezizomycetes</taxon>
        <taxon>Pezizales</taxon>
        <taxon>Morchellaceae</taxon>
        <taxon>Morchella</taxon>
    </lineage>
</organism>
<name>A0A3N4KH33_9PEZI</name>
<protein>
    <submittedName>
        <fullName evidence="2">Uncharacterized protein</fullName>
    </submittedName>
</protein>
<proteinExistence type="predicted"/>
<feature type="compositionally biased region" description="Pro residues" evidence="1">
    <location>
        <begin position="102"/>
        <end position="113"/>
    </location>
</feature>
<evidence type="ECO:0000256" key="1">
    <source>
        <dbReference type="SAM" id="MobiDB-lite"/>
    </source>
</evidence>
<dbReference type="Proteomes" id="UP000277580">
    <property type="component" value="Unassembled WGS sequence"/>
</dbReference>
<keyword evidence="3" id="KW-1185">Reference proteome</keyword>
<feature type="region of interest" description="Disordered" evidence="1">
    <location>
        <begin position="138"/>
        <end position="206"/>
    </location>
</feature>
<evidence type="ECO:0000313" key="2">
    <source>
        <dbReference type="EMBL" id="RPB08649.1"/>
    </source>
</evidence>
<feature type="region of interest" description="Disordered" evidence="1">
    <location>
        <begin position="100"/>
        <end position="122"/>
    </location>
</feature>
<sequence>MDGWMGFLFPAVIRARVSWVPCHHGGWVWPWHGMGEEADFKGNGIPAPRSHAPTYVSYPISIYHATLRQRIQNRIPTPTVTWSLQHLTISDRSTSILILLSTPPPQYSNPKPPHYSIHNDDHNLQTATHPLLSRALHSFTSPPRHQQPPHHDAAAAQGRRPQAVKVRPRQGRRQGDCVARQGTEGEEGGQDGDPRAGGGEEGCEYR</sequence>
<dbReference type="InParanoid" id="A0A3N4KH33"/>
<gene>
    <name evidence="2" type="ORF">P167DRAFT_335930</name>
</gene>
<reference evidence="2 3" key="1">
    <citation type="journal article" date="2018" name="Nat. Ecol. Evol.">
        <title>Pezizomycetes genomes reveal the molecular basis of ectomycorrhizal truffle lifestyle.</title>
        <authorList>
            <person name="Murat C."/>
            <person name="Payen T."/>
            <person name="Noel B."/>
            <person name="Kuo A."/>
            <person name="Morin E."/>
            <person name="Chen J."/>
            <person name="Kohler A."/>
            <person name="Krizsan K."/>
            <person name="Balestrini R."/>
            <person name="Da Silva C."/>
            <person name="Montanini B."/>
            <person name="Hainaut M."/>
            <person name="Levati E."/>
            <person name="Barry K.W."/>
            <person name="Belfiori B."/>
            <person name="Cichocki N."/>
            <person name="Clum A."/>
            <person name="Dockter R.B."/>
            <person name="Fauchery L."/>
            <person name="Guy J."/>
            <person name="Iotti M."/>
            <person name="Le Tacon F."/>
            <person name="Lindquist E.A."/>
            <person name="Lipzen A."/>
            <person name="Malagnac F."/>
            <person name="Mello A."/>
            <person name="Molinier V."/>
            <person name="Miyauchi S."/>
            <person name="Poulain J."/>
            <person name="Riccioni C."/>
            <person name="Rubini A."/>
            <person name="Sitrit Y."/>
            <person name="Splivallo R."/>
            <person name="Traeger S."/>
            <person name="Wang M."/>
            <person name="Zifcakova L."/>
            <person name="Wipf D."/>
            <person name="Zambonelli A."/>
            <person name="Paolocci F."/>
            <person name="Nowrousian M."/>
            <person name="Ottonello S."/>
            <person name="Baldrian P."/>
            <person name="Spatafora J.W."/>
            <person name="Henrissat B."/>
            <person name="Nagy L.G."/>
            <person name="Aury J.M."/>
            <person name="Wincker P."/>
            <person name="Grigoriev I.V."/>
            <person name="Bonfante P."/>
            <person name="Martin F.M."/>
        </authorList>
    </citation>
    <scope>NUCLEOTIDE SEQUENCE [LARGE SCALE GENOMIC DNA]</scope>
    <source>
        <strain evidence="2 3">CCBAS932</strain>
    </source>
</reference>
<dbReference type="EMBL" id="ML119160">
    <property type="protein sequence ID" value="RPB08649.1"/>
    <property type="molecule type" value="Genomic_DNA"/>
</dbReference>
<accession>A0A3N4KH33</accession>
<evidence type="ECO:0000313" key="3">
    <source>
        <dbReference type="Proteomes" id="UP000277580"/>
    </source>
</evidence>
<dbReference type="AlphaFoldDB" id="A0A3N4KH33"/>